<gene>
    <name evidence="2" type="ORF">NCTC7807_00195</name>
</gene>
<feature type="transmembrane region" description="Helical" evidence="1">
    <location>
        <begin position="98"/>
        <end position="118"/>
    </location>
</feature>
<keyword evidence="1" id="KW-1133">Transmembrane helix</keyword>
<sequence>MSTTSNRPAADAVSAVSTPSVVTLARVALRLHRGALVTWLAVVVLAAAGLVWLRSLGMPAEILGPPDCGLQPDCLPREPGVDPDLALHLQLSGATVPILLSTLPVAVAAWAGAALTGAEQERGTAAFAWTQSVSPRRWVAVKWSVAGAVVVAGVGLLVPLYVWARSVPYMAGTPLDDWTVQPLFSASGPATPALYLLAVTLGAYTGLLLRRSLAALAVSAGAMFGAVKGLPLLVPHLWPAERVFGWDRESVPGKAWVLSSGPVDGQGRTVSMDGCYSDDDSLVRGCVEAKGAEGFETVYHPASHAVPLHLAETALVLVITAALAFAALRLLRRRTA</sequence>
<dbReference type="AlphaFoldDB" id="A0A380MKC9"/>
<evidence type="ECO:0000313" key="3">
    <source>
        <dbReference type="Proteomes" id="UP000254150"/>
    </source>
</evidence>
<name>A0A380MKC9_STRGR</name>
<feature type="transmembrane region" description="Helical" evidence="1">
    <location>
        <begin position="183"/>
        <end position="206"/>
    </location>
</feature>
<feature type="transmembrane region" description="Helical" evidence="1">
    <location>
        <begin position="213"/>
        <end position="234"/>
    </location>
</feature>
<accession>A0A380MKC9</accession>
<keyword evidence="1" id="KW-0812">Transmembrane</keyword>
<feature type="transmembrane region" description="Helical" evidence="1">
    <location>
        <begin position="139"/>
        <end position="163"/>
    </location>
</feature>
<dbReference type="EMBL" id="UHID01000001">
    <property type="protein sequence ID" value="SUO93095.1"/>
    <property type="molecule type" value="Genomic_DNA"/>
</dbReference>
<protein>
    <submittedName>
        <fullName evidence="2">ABC transporter</fullName>
    </submittedName>
</protein>
<proteinExistence type="predicted"/>
<feature type="transmembrane region" description="Helical" evidence="1">
    <location>
        <begin position="313"/>
        <end position="331"/>
    </location>
</feature>
<evidence type="ECO:0000256" key="1">
    <source>
        <dbReference type="SAM" id="Phobius"/>
    </source>
</evidence>
<evidence type="ECO:0000313" key="2">
    <source>
        <dbReference type="EMBL" id="SUO93095.1"/>
    </source>
</evidence>
<feature type="transmembrane region" description="Helical" evidence="1">
    <location>
        <begin position="36"/>
        <end position="53"/>
    </location>
</feature>
<organism evidence="2 3">
    <name type="scientific">Streptomyces griseus</name>
    <dbReference type="NCBI Taxonomy" id="1911"/>
    <lineage>
        <taxon>Bacteria</taxon>
        <taxon>Bacillati</taxon>
        <taxon>Actinomycetota</taxon>
        <taxon>Actinomycetes</taxon>
        <taxon>Kitasatosporales</taxon>
        <taxon>Streptomycetaceae</taxon>
        <taxon>Streptomyces</taxon>
    </lineage>
</organism>
<reference evidence="2 3" key="1">
    <citation type="submission" date="2018-06" db="EMBL/GenBank/DDBJ databases">
        <authorList>
            <consortium name="Pathogen Informatics"/>
            <person name="Doyle S."/>
        </authorList>
    </citation>
    <scope>NUCLEOTIDE SEQUENCE [LARGE SCALE GENOMIC DNA]</scope>
    <source>
        <strain evidence="2 3">NCTC7807</strain>
    </source>
</reference>
<keyword evidence="1" id="KW-0472">Membrane</keyword>
<dbReference type="Proteomes" id="UP000254150">
    <property type="component" value="Unassembled WGS sequence"/>
</dbReference>